<evidence type="ECO:0000256" key="3">
    <source>
        <dbReference type="SAM" id="Phobius"/>
    </source>
</evidence>
<evidence type="ECO:0000259" key="4">
    <source>
        <dbReference type="SMART" id="SM00854"/>
    </source>
</evidence>
<name>A0AB94IPH5_9BACI</name>
<sequence length="405" mass="45635">MNNKKSSGKKTRKERHQSKGTVRFAILAVILILAGGFFFANHLKSEHVSSKVSQTGEKITEKEKEEEPKQEAAVEEKPEIKPEPDIETTFKISAAGDFTLGTDESFTYSDSFVKTASANGLPYFVEGLENIFLEDDFTTVNLETTLTNATQKAEKTFRFKGDPSYAKILELGGIEAVNLANNHSHDYLEKGYNDTIAALQNQNIGYFGYDQQYITTIKGIKVGALGYEGWSDTKEIRQKVEQDIKNLRNQGVQIVLIHYHWGNESQYVPNESQKSLARFTIDSGADLILGHHPHVVQGIEEYNGKFIVYSLGNFMFGGNRNPRDKDTFVFQQTFHLKNGVLIDKKEINVVPFSISSVSSRNNYQPTKLTGAEQERVKKKIIDASNKIKGSDWLVYENPQEVVKKE</sequence>
<dbReference type="SMART" id="SM00854">
    <property type="entry name" value="PGA_cap"/>
    <property type="match status" value="1"/>
</dbReference>
<feature type="transmembrane region" description="Helical" evidence="3">
    <location>
        <begin position="21"/>
        <end position="40"/>
    </location>
</feature>
<dbReference type="PANTHER" id="PTHR33393">
    <property type="entry name" value="POLYGLUTAMINE SYNTHESIS ACCESSORY PROTEIN RV0574C-RELATED"/>
    <property type="match status" value="1"/>
</dbReference>
<gene>
    <name evidence="5" type="ORF">BAVI_08936</name>
</gene>
<dbReference type="Proteomes" id="UP000018877">
    <property type="component" value="Unassembled WGS sequence"/>
</dbReference>
<keyword evidence="3" id="KW-1133">Transmembrane helix</keyword>
<proteinExistence type="inferred from homology"/>
<comment type="caution">
    <text evidence="5">The sequence shown here is derived from an EMBL/GenBank/DDBJ whole genome shotgun (WGS) entry which is preliminary data.</text>
</comment>
<dbReference type="EMBL" id="ALAN01000059">
    <property type="protein sequence ID" value="ETI68873.1"/>
    <property type="molecule type" value="Genomic_DNA"/>
</dbReference>
<reference evidence="5 6" key="1">
    <citation type="journal article" date="2014" name="Environ. Microbiol.">
        <title>The nitrate-ammonifying and nosZ-carrying bacterium Bacillus vireti is a potent source and sink for nitric and nitrous oxide under high nitrate conditions.</title>
        <authorList>
            <person name="Mania D."/>
            <person name="Heylen K."/>
            <person name="van Spanning R.J."/>
            <person name="Frostegard A."/>
        </authorList>
    </citation>
    <scope>NUCLEOTIDE SEQUENCE [LARGE SCALE GENOMIC DNA]</scope>
    <source>
        <strain evidence="5 6">LMG 21834</strain>
    </source>
</reference>
<accession>A0AB94IPH5</accession>
<dbReference type="PANTHER" id="PTHR33393:SF13">
    <property type="entry name" value="PGA BIOSYNTHESIS PROTEIN CAPA"/>
    <property type="match status" value="1"/>
</dbReference>
<evidence type="ECO:0000256" key="2">
    <source>
        <dbReference type="SAM" id="MobiDB-lite"/>
    </source>
</evidence>
<keyword evidence="3" id="KW-0812">Transmembrane</keyword>
<organism evidence="5 6">
    <name type="scientific">Neobacillus vireti LMG 21834</name>
    <dbReference type="NCBI Taxonomy" id="1131730"/>
    <lineage>
        <taxon>Bacteria</taxon>
        <taxon>Bacillati</taxon>
        <taxon>Bacillota</taxon>
        <taxon>Bacilli</taxon>
        <taxon>Bacillales</taxon>
        <taxon>Bacillaceae</taxon>
        <taxon>Neobacillus</taxon>
    </lineage>
</organism>
<keyword evidence="6" id="KW-1185">Reference proteome</keyword>
<dbReference type="Gene3D" id="3.60.21.10">
    <property type="match status" value="1"/>
</dbReference>
<dbReference type="InterPro" id="IPR052169">
    <property type="entry name" value="CW_Biosynth-Accessory"/>
</dbReference>
<dbReference type="AlphaFoldDB" id="A0AB94IPH5"/>
<dbReference type="SUPFAM" id="SSF56300">
    <property type="entry name" value="Metallo-dependent phosphatases"/>
    <property type="match status" value="1"/>
</dbReference>
<dbReference type="Pfam" id="PF09587">
    <property type="entry name" value="PGA_cap"/>
    <property type="match status" value="1"/>
</dbReference>
<dbReference type="InterPro" id="IPR029052">
    <property type="entry name" value="Metallo-depent_PP-like"/>
</dbReference>
<evidence type="ECO:0000313" key="5">
    <source>
        <dbReference type="EMBL" id="ETI68873.1"/>
    </source>
</evidence>
<protein>
    <submittedName>
        <fullName evidence="5">Capsule biosynthesis protein CapA</fullName>
    </submittedName>
</protein>
<feature type="domain" description="Capsule synthesis protein CapA" evidence="4">
    <location>
        <begin position="91"/>
        <end position="318"/>
    </location>
</feature>
<dbReference type="RefSeq" id="WP_024027987.1">
    <property type="nucleotide sequence ID" value="NZ_ALAN01000059.1"/>
</dbReference>
<dbReference type="InterPro" id="IPR019079">
    <property type="entry name" value="Capsule_synth_CapA"/>
</dbReference>
<evidence type="ECO:0000256" key="1">
    <source>
        <dbReference type="ARBA" id="ARBA00005662"/>
    </source>
</evidence>
<feature type="compositionally biased region" description="Basic and acidic residues" evidence="2">
    <location>
        <begin position="58"/>
        <end position="82"/>
    </location>
</feature>
<comment type="similarity">
    <text evidence="1">Belongs to the CapA family.</text>
</comment>
<evidence type="ECO:0000313" key="6">
    <source>
        <dbReference type="Proteomes" id="UP000018877"/>
    </source>
</evidence>
<feature type="region of interest" description="Disordered" evidence="2">
    <location>
        <begin position="50"/>
        <end position="82"/>
    </location>
</feature>
<dbReference type="CDD" id="cd07381">
    <property type="entry name" value="MPP_CapA"/>
    <property type="match status" value="1"/>
</dbReference>
<keyword evidence="3" id="KW-0472">Membrane</keyword>